<gene>
    <name evidence="1" type="ORF">SEA_KABLUNA_16</name>
</gene>
<keyword evidence="2" id="KW-1185">Reference proteome</keyword>
<evidence type="ECO:0000313" key="1">
    <source>
        <dbReference type="EMBL" id="ATN89537.1"/>
    </source>
</evidence>
<dbReference type="EMBL" id="MF919510">
    <property type="protein sequence ID" value="ATN89537.1"/>
    <property type="molecule type" value="Genomic_DNA"/>
</dbReference>
<reference evidence="1 2" key="1">
    <citation type="submission" date="2017-09" db="EMBL/GenBank/DDBJ databases">
        <authorList>
            <person name="Pope W.H."/>
            <person name="Garlena R.A."/>
            <person name="Russell D.A."/>
            <person name="Jacobs-Sera D."/>
            <person name="Hatfull G.F."/>
        </authorList>
    </citation>
    <scope>NUCLEOTIDE SEQUENCE [LARGE SCALE GENOMIC DNA]</scope>
</reference>
<protein>
    <submittedName>
        <fullName evidence="1">Uncharacterized protein</fullName>
    </submittedName>
</protein>
<organism evidence="1 2">
    <name type="scientific">Gordonia phage Kabluna</name>
    <dbReference type="NCBI Taxonomy" id="2041511"/>
    <lineage>
        <taxon>Viruses</taxon>
        <taxon>Duplodnaviria</taxon>
        <taxon>Heunggongvirae</taxon>
        <taxon>Uroviricota</taxon>
        <taxon>Caudoviricetes</taxon>
        <taxon>Zierdtviridae</taxon>
        <taxon>Emilbogenvirinae</taxon>
        <taxon>Kablunavirus</taxon>
        <taxon>Kablunavirus kabluna</taxon>
    </lineage>
</organism>
<dbReference type="Proteomes" id="UP000229692">
    <property type="component" value="Segment"/>
</dbReference>
<proteinExistence type="predicted"/>
<name>A0A2D1GCR4_9CAUD</name>
<sequence length="124" mass="13884">MSTVDIVEELTTEDYIEASNQLLRVQEKKAAGKKLSKKDRAIITYAALMLSSDRAADLYRGAWKDFVGANGEPMEFSGAQKARRFENMLQKGVSAAERGYEVGEPVALRSILEDFREIYSTDLL</sequence>
<evidence type="ECO:0000313" key="2">
    <source>
        <dbReference type="Proteomes" id="UP000229692"/>
    </source>
</evidence>
<accession>A0A2D1GCR4</accession>